<protein>
    <submittedName>
        <fullName evidence="1">Sigma-70 family RNA polymerase sigma factor</fullName>
    </submittedName>
</protein>
<keyword evidence="2" id="KW-1185">Reference proteome</keyword>
<evidence type="ECO:0000313" key="2">
    <source>
        <dbReference type="Proteomes" id="UP000318733"/>
    </source>
</evidence>
<dbReference type="Gene3D" id="1.10.1740.10">
    <property type="match status" value="1"/>
</dbReference>
<dbReference type="EMBL" id="VLPK01000003">
    <property type="protein sequence ID" value="TSJ39626.1"/>
    <property type="molecule type" value="Genomic_DNA"/>
</dbReference>
<dbReference type="RefSeq" id="WP_144249663.1">
    <property type="nucleotide sequence ID" value="NZ_VLPK01000003.1"/>
</dbReference>
<dbReference type="SUPFAM" id="SSF88659">
    <property type="entry name" value="Sigma3 and sigma4 domains of RNA polymerase sigma factors"/>
    <property type="match status" value="1"/>
</dbReference>
<name>A0A556MI87_9SPHI</name>
<sequence>MVKPENAILQTKSLSMHNLYDAYAGMLLGYIFEIVKDKALAEEYLVKTFSAIHSNFDKISWGETSNWCQLQSFAKKELIAFNKSAGLTKPAGTLPNRYLDLMSEEQKLVFCNIYYCKKTTIELAKELNKPEALVKKLLKEAFAIIRDRHED</sequence>
<organism evidence="1 2">
    <name type="scientific">Mucilaginibacter corticis</name>
    <dbReference type="NCBI Taxonomy" id="2597670"/>
    <lineage>
        <taxon>Bacteria</taxon>
        <taxon>Pseudomonadati</taxon>
        <taxon>Bacteroidota</taxon>
        <taxon>Sphingobacteriia</taxon>
        <taxon>Sphingobacteriales</taxon>
        <taxon>Sphingobacteriaceae</taxon>
        <taxon>Mucilaginibacter</taxon>
    </lineage>
</organism>
<dbReference type="AlphaFoldDB" id="A0A556MI87"/>
<comment type="caution">
    <text evidence="1">The sequence shown here is derived from an EMBL/GenBank/DDBJ whole genome shotgun (WGS) entry which is preliminary data.</text>
</comment>
<dbReference type="Proteomes" id="UP000318733">
    <property type="component" value="Unassembled WGS sequence"/>
</dbReference>
<dbReference type="OrthoDB" id="796306at2"/>
<gene>
    <name evidence="1" type="ORF">FO440_17950</name>
</gene>
<evidence type="ECO:0000313" key="1">
    <source>
        <dbReference type="EMBL" id="TSJ39626.1"/>
    </source>
</evidence>
<reference evidence="1 2" key="1">
    <citation type="submission" date="2019-07" db="EMBL/GenBank/DDBJ databases">
        <authorList>
            <person name="Huq M.A."/>
        </authorList>
    </citation>
    <scope>NUCLEOTIDE SEQUENCE [LARGE SCALE GENOMIC DNA]</scope>
    <source>
        <strain evidence="1 2">MAH-19</strain>
    </source>
</reference>
<dbReference type="InterPro" id="IPR013324">
    <property type="entry name" value="RNA_pol_sigma_r3/r4-like"/>
</dbReference>
<proteinExistence type="predicted"/>
<accession>A0A556MI87</accession>